<sequence>MRQQDVFKKIGNILQELNEQYEYLKTQGDSIDDLELELFAANANFLSDHLEVLRKLNATLVKSLPAHEQAPASIPVAQTFEPKVIEEPTISFNEPETIVEPSVAFVEEIPEQEVNEQEEVIELPASYADETPEEEDPTLQEYFHVETPETHTEKEAEPEAAPEPGGGFHFDFETAEQPQEDADEYTSNQFQYQPEETKEETAQPVIDEETEEVIETEEHLEETLTPSFEPVEQPIEIADGPAPEIDIKPDTGHDTFSFMRTTEPETIRHELTLDEAEAWASNDEDEAGSINASYHKEEEPGQPTVAEAMAATITPEPSPEPPVFTPQPEPAPIPTFQLNYTPAPTPEPAPVVEPERPLTLNERLSAQAAANAGTPVTSAAPIKDLKSAISLNDKMLFVRDLFNGYSLAYSEAIEILNRFNNFDDAERFLKTNYVEKNHWADKPATNEKFFDLLKRRFA</sequence>
<dbReference type="Proteomes" id="UP001216139">
    <property type="component" value="Chromosome"/>
</dbReference>
<organism evidence="2 3">
    <name type="scientific">Mucilaginibacter jinjuensis</name>
    <dbReference type="NCBI Taxonomy" id="1176721"/>
    <lineage>
        <taxon>Bacteria</taxon>
        <taxon>Pseudomonadati</taxon>
        <taxon>Bacteroidota</taxon>
        <taxon>Sphingobacteriia</taxon>
        <taxon>Sphingobacteriales</taxon>
        <taxon>Sphingobacteriaceae</taxon>
        <taxon>Mucilaginibacter</taxon>
    </lineage>
</organism>
<accession>A0ABY7T9J0</accession>
<evidence type="ECO:0000313" key="2">
    <source>
        <dbReference type="EMBL" id="WCT13145.1"/>
    </source>
</evidence>
<proteinExistence type="predicted"/>
<dbReference type="RefSeq" id="WP_273631416.1">
    <property type="nucleotide sequence ID" value="NZ_CP117167.1"/>
</dbReference>
<dbReference type="EMBL" id="CP117167">
    <property type="protein sequence ID" value="WCT13145.1"/>
    <property type="molecule type" value="Genomic_DNA"/>
</dbReference>
<keyword evidence="3" id="KW-1185">Reference proteome</keyword>
<feature type="compositionally biased region" description="Polar residues" evidence="1">
    <location>
        <begin position="185"/>
        <end position="194"/>
    </location>
</feature>
<feature type="region of interest" description="Disordered" evidence="1">
    <location>
        <begin position="148"/>
        <end position="206"/>
    </location>
</feature>
<evidence type="ECO:0000256" key="1">
    <source>
        <dbReference type="SAM" id="MobiDB-lite"/>
    </source>
</evidence>
<name>A0ABY7T9J0_9SPHI</name>
<feature type="compositionally biased region" description="Basic and acidic residues" evidence="1">
    <location>
        <begin position="148"/>
        <end position="157"/>
    </location>
</feature>
<gene>
    <name evidence="2" type="ORF">PQO05_04250</name>
</gene>
<evidence type="ECO:0000313" key="3">
    <source>
        <dbReference type="Proteomes" id="UP001216139"/>
    </source>
</evidence>
<reference evidence="2 3" key="1">
    <citation type="submission" date="2023-02" db="EMBL/GenBank/DDBJ databases">
        <title>Genome sequence of Mucilaginibacter jinjuensis strain KACC 16571.</title>
        <authorList>
            <person name="Kim S."/>
            <person name="Heo J."/>
            <person name="Kwon S.-W."/>
        </authorList>
    </citation>
    <scope>NUCLEOTIDE SEQUENCE [LARGE SCALE GENOMIC DNA]</scope>
    <source>
        <strain evidence="2 3">KACC 16571</strain>
    </source>
</reference>
<feature type="region of interest" description="Disordered" evidence="1">
    <location>
        <begin position="282"/>
        <end position="302"/>
    </location>
</feature>
<protein>
    <submittedName>
        <fullName evidence="2">Uncharacterized protein</fullName>
    </submittedName>
</protein>